<name>A0ABZ2YJ47_9BACT</name>
<dbReference type="SUPFAM" id="SSF55874">
    <property type="entry name" value="ATPase domain of HSP90 chaperone/DNA topoisomerase II/histidine kinase"/>
    <property type="match status" value="1"/>
</dbReference>
<evidence type="ECO:0000256" key="7">
    <source>
        <dbReference type="SAM" id="Coils"/>
    </source>
</evidence>
<evidence type="ECO:0000256" key="2">
    <source>
        <dbReference type="ARBA" id="ARBA00012438"/>
    </source>
</evidence>
<keyword evidence="4" id="KW-0808">Transferase</keyword>
<dbReference type="InterPro" id="IPR005467">
    <property type="entry name" value="His_kinase_dom"/>
</dbReference>
<evidence type="ECO:0000313" key="11">
    <source>
        <dbReference type="EMBL" id="WZN39357.1"/>
    </source>
</evidence>
<dbReference type="InterPro" id="IPR001789">
    <property type="entry name" value="Sig_transdc_resp-reg_receiver"/>
</dbReference>
<evidence type="ECO:0000256" key="1">
    <source>
        <dbReference type="ARBA" id="ARBA00000085"/>
    </source>
</evidence>
<dbReference type="GO" id="GO:0005524">
    <property type="term" value="F:ATP binding"/>
    <property type="evidence" value="ECO:0007669"/>
    <property type="project" value="UniProtKB-KW"/>
</dbReference>
<dbReference type="SMART" id="SM00448">
    <property type="entry name" value="REC"/>
    <property type="match status" value="1"/>
</dbReference>
<feature type="transmembrane region" description="Helical" evidence="8">
    <location>
        <begin position="32"/>
        <end position="48"/>
    </location>
</feature>
<organism evidence="11 12">
    <name type="scientific">Chitinophaga pollutisoli</name>
    <dbReference type="NCBI Taxonomy" id="3133966"/>
    <lineage>
        <taxon>Bacteria</taxon>
        <taxon>Pseudomonadati</taxon>
        <taxon>Bacteroidota</taxon>
        <taxon>Chitinophagia</taxon>
        <taxon>Chitinophagales</taxon>
        <taxon>Chitinophagaceae</taxon>
        <taxon>Chitinophaga</taxon>
    </lineage>
</organism>
<dbReference type="SMART" id="SM00388">
    <property type="entry name" value="HisKA"/>
    <property type="match status" value="1"/>
</dbReference>
<keyword evidence="8" id="KW-1133">Transmembrane helix</keyword>
<evidence type="ECO:0000259" key="9">
    <source>
        <dbReference type="PROSITE" id="PS50109"/>
    </source>
</evidence>
<dbReference type="InterPro" id="IPR004358">
    <property type="entry name" value="Sig_transdc_His_kin-like_C"/>
</dbReference>
<dbReference type="SUPFAM" id="SSF52172">
    <property type="entry name" value="CheY-like"/>
    <property type="match status" value="1"/>
</dbReference>
<dbReference type="InterPro" id="IPR003661">
    <property type="entry name" value="HisK_dim/P_dom"/>
</dbReference>
<evidence type="ECO:0000259" key="10">
    <source>
        <dbReference type="PROSITE" id="PS50110"/>
    </source>
</evidence>
<feature type="coiled-coil region" evidence="7">
    <location>
        <begin position="223"/>
        <end position="271"/>
    </location>
</feature>
<keyword evidence="8" id="KW-0472">Membrane</keyword>
<proteinExistence type="predicted"/>
<evidence type="ECO:0000256" key="8">
    <source>
        <dbReference type="SAM" id="Phobius"/>
    </source>
</evidence>
<keyword evidence="5" id="KW-0418">Kinase</keyword>
<dbReference type="SMART" id="SM00387">
    <property type="entry name" value="HATPase_c"/>
    <property type="match status" value="1"/>
</dbReference>
<dbReference type="PROSITE" id="PS50110">
    <property type="entry name" value="RESPONSE_REGULATORY"/>
    <property type="match status" value="1"/>
</dbReference>
<dbReference type="InterPro" id="IPR011006">
    <property type="entry name" value="CheY-like_superfamily"/>
</dbReference>
<feature type="transmembrane region" description="Helical" evidence="8">
    <location>
        <begin position="55"/>
        <end position="73"/>
    </location>
</feature>
<feature type="transmembrane region" description="Helical" evidence="8">
    <location>
        <begin position="139"/>
        <end position="159"/>
    </location>
</feature>
<dbReference type="Gene3D" id="3.40.50.2300">
    <property type="match status" value="1"/>
</dbReference>
<gene>
    <name evidence="11" type="ORF">WJU16_15230</name>
</gene>
<dbReference type="PRINTS" id="PR00344">
    <property type="entry name" value="BCTRLSENSOR"/>
</dbReference>
<comment type="catalytic activity">
    <reaction evidence="1">
        <text>ATP + protein L-histidine = ADP + protein N-phospho-L-histidine.</text>
        <dbReference type="EC" id="2.7.13.3"/>
    </reaction>
</comment>
<evidence type="ECO:0000256" key="3">
    <source>
        <dbReference type="ARBA" id="ARBA00022553"/>
    </source>
</evidence>
<dbReference type="Proteomes" id="UP001485459">
    <property type="component" value="Chromosome"/>
</dbReference>
<evidence type="ECO:0000256" key="4">
    <source>
        <dbReference type="ARBA" id="ARBA00022679"/>
    </source>
</evidence>
<dbReference type="Gene3D" id="3.30.565.10">
    <property type="entry name" value="Histidine kinase-like ATPase, C-terminal domain"/>
    <property type="match status" value="1"/>
</dbReference>
<dbReference type="CDD" id="cd17546">
    <property type="entry name" value="REC_hyHK_CKI1_RcsC-like"/>
    <property type="match status" value="1"/>
</dbReference>
<feature type="domain" description="Histidine kinase" evidence="9">
    <location>
        <begin position="278"/>
        <end position="502"/>
    </location>
</feature>
<keyword evidence="3 6" id="KW-0597">Phosphoprotein</keyword>
<dbReference type="Pfam" id="PF02518">
    <property type="entry name" value="HATPase_c"/>
    <property type="match status" value="1"/>
</dbReference>
<dbReference type="RefSeq" id="WP_341834346.1">
    <property type="nucleotide sequence ID" value="NZ_CP149822.1"/>
</dbReference>
<dbReference type="Pfam" id="PF00512">
    <property type="entry name" value="HisKA"/>
    <property type="match status" value="1"/>
</dbReference>
<dbReference type="InterPro" id="IPR036097">
    <property type="entry name" value="HisK_dim/P_sf"/>
</dbReference>
<dbReference type="EMBL" id="CP149822">
    <property type="protein sequence ID" value="WZN39357.1"/>
    <property type="molecule type" value="Genomic_DNA"/>
</dbReference>
<dbReference type="Gene3D" id="1.10.287.130">
    <property type="match status" value="1"/>
</dbReference>
<keyword evidence="12" id="KW-1185">Reference proteome</keyword>
<protein>
    <recommendedName>
        <fullName evidence="2">histidine kinase</fullName>
        <ecNumber evidence="2">2.7.13.3</ecNumber>
    </recommendedName>
</protein>
<dbReference type="CDD" id="cd00082">
    <property type="entry name" value="HisKA"/>
    <property type="match status" value="1"/>
</dbReference>
<keyword evidence="11" id="KW-0067">ATP-binding</keyword>
<reference evidence="12" key="1">
    <citation type="submission" date="2024-03" db="EMBL/GenBank/DDBJ databases">
        <title>Chitinophaga horti sp. nov., isolated from garden soil.</title>
        <authorList>
            <person name="Lee D.S."/>
            <person name="Han D.M."/>
            <person name="Baek J.H."/>
            <person name="Choi D.G."/>
            <person name="Jeon J.H."/>
            <person name="Jeon C.O."/>
        </authorList>
    </citation>
    <scope>NUCLEOTIDE SEQUENCE [LARGE SCALE GENOMIC DNA]</scope>
    <source>
        <strain evidence="12">GPA1</strain>
    </source>
</reference>
<feature type="modified residue" description="4-aspartylphosphate" evidence="6">
    <location>
        <position position="577"/>
    </location>
</feature>
<keyword evidence="11" id="KW-0547">Nucleotide-binding</keyword>
<feature type="domain" description="Response regulatory" evidence="10">
    <location>
        <begin position="528"/>
        <end position="644"/>
    </location>
</feature>
<evidence type="ECO:0000256" key="5">
    <source>
        <dbReference type="ARBA" id="ARBA00022777"/>
    </source>
</evidence>
<dbReference type="PROSITE" id="PS50109">
    <property type="entry name" value="HIS_KIN"/>
    <property type="match status" value="1"/>
</dbReference>
<dbReference type="Pfam" id="PF00072">
    <property type="entry name" value="Response_reg"/>
    <property type="match status" value="1"/>
</dbReference>
<dbReference type="CDD" id="cd16922">
    <property type="entry name" value="HATPase_EvgS-ArcB-TorS-like"/>
    <property type="match status" value="1"/>
</dbReference>
<keyword evidence="7" id="KW-0175">Coiled coil</keyword>
<dbReference type="PANTHER" id="PTHR43047">
    <property type="entry name" value="TWO-COMPONENT HISTIDINE PROTEIN KINASE"/>
    <property type="match status" value="1"/>
</dbReference>
<dbReference type="SUPFAM" id="SSF47384">
    <property type="entry name" value="Homodimeric domain of signal transducing histidine kinase"/>
    <property type="match status" value="1"/>
</dbReference>
<dbReference type="InterPro" id="IPR003594">
    <property type="entry name" value="HATPase_dom"/>
</dbReference>
<sequence>MVVNSFSFITALLCTFCGVSLAWVSGDWSIFYTAMGFVCGFLSILAFNHAGYYKAAKFMLMFVFCMVMLYYGATFGESTQVHFLGLFLIGVPLLICTPAEKEFRFYCILMIIVCLSFLEINYYFQLVTPMDMSRNELYVFRWLIMAVVLALNFMVISFYQGNIKGLFKRLLENNKTLLEKNRTVEAQDAELKRANIKLSAYNVHLEQEVNDRTHALNANTIAMEEMIRNLSNSNRQLRDQDKMLTSQLKELELAREALTKARDAAEKANTAKSAFLREISHEIRNPLNAVIGMTYLLLHETDNRNRIPQSVLAYIESISASGHSLLEIVNNVLELARIEAGKIDQVQPEPFNLRDWLRSVTSIYQNAAQVKSVAIQLQIDNRLPSIIEGDRIHLTQIVNNLLGNAIKFSPEKKRVTLHCFRREPAQWCIRVSDEGIGIPEEKQRVIFQPFEQADASIHETYGGTGLGLTITRRIVEMMGGNISLRSEPGIGTAFTVTLPLIAESDASAETSCQSDVVPEYNAFPAETRVLLMEDSEINQLIMERFFSHVGIALHVAANGEDGLRLAKAVRPDLIILDMHMPRMTGHEVIVQIRQDAELSHIPVIAISADAFREQQEEAKRAGVNEYLIKPIEFDRLYNVIDHYLRAARQQTPYPLRAIKVS</sequence>
<keyword evidence="8" id="KW-0812">Transmembrane</keyword>
<evidence type="ECO:0000256" key="6">
    <source>
        <dbReference type="PROSITE-ProRule" id="PRU00169"/>
    </source>
</evidence>
<dbReference type="InterPro" id="IPR036890">
    <property type="entry name" value="HATPase_C_sf"/>
</dbReference>
<evidence type="ECO:0000313" key="12">
    <source>
        <dbReference type="Proteomes" id="UP001485459"/>
    </source>
</evidence>
<accession>A0ABZ2YJ47</accession>
<dbReference type="EC" id="2.7.13.3" evidence="2"/>
<feature type="transmembrane region" description="Helical" evidence="8">
    <location>
        <begin position="103"/>
        <end position="124"/>
    </location>
</feature>